<dbReference type="InterPro" id="IPR017853">
    <property type="entry name" value="GH"/>
</dbReference>
<dbReference type="PANTHER" id="PTHR23421">
    <property type="entry name" value="BETA-GALACTOSIDASE RELATED"/>
    <property type="match status" value="1"/>
</dbReference>
<dbReference type="InterPro" id="IPR001944">
    <property type="entry name" value="Glycoside_Hdrlase_35"/>
</dbReference>
<evidence type="ECO:0000313" key="4">
    <source>
        <dbReference type="Proteomes" id="UP000050795"/>
    </source>
</evidence>
<proteinExistence type="inferred from homology"/>
<name>A0AA85KMQ7_TRIRE</name>
<reference evidence="5" key="2">
    <citation type="submission" date="2023-11" db="UniProtKB">
        <authorList>
            <consortium name="WormBaseParasite"/>
        </authorList>
    </citation>
    <scope>IDENTIFICATION</scope>
</reference>
<comment type="similarity">
    <text evidence="1">Belongs to the glycosyl hydrolase 35 family.</text>
</comment>
<dbReference type="GO" id="GO:0004553">
    <property type="term" value="F:hydrolase activity, hydrolyzing O-glycosyl compounds"/>
    <property type="evidence" value="ECO:0007669"/>
    <property type="project" value="InterPro"/>
</dbReference>
<reference evidence="4" key="1">
    <citation type="submission" date="2022-06" db="EMBL/GenBank/DDBJ databases">
        <authorList>
            <person name="Berger JAMES D."/>
            <person name="Berger JAMES D."/>
        </authorList>
    </citation>
    <scope>NUCLEOTIDE SEQUENCE [LARGE SCALE GENOMIC DNA]</scope>
</reference>
<keyword evidence="4" id="KW-1185">Reference proteome</keyword>
<protein>
    <recommendedName>
        <fullName evidence="6">Glycoside hydrolase 35 catalytic domain-containing protein</fullName>
    </recommendedName>
</protein>
<dbReference type="SUPFAM" id="SSF51445">
    <property type="entry name" value="(Trans)glycosidases"/>
    <property type="match status" value="1"/>
</dbReference>
<dbReference type="InterPro" id="IPR048912">
    <property type="entry name" value="BetaGal1-like_ABD1"/>
</dbReference>
<feature type="domain" description="Beta-galactosidase 1-like first all-beta" evidence="3">
    <location>
        <begin position="325"/>
        <end position="443"/>
    </location>
</feature>
<feature type="domain" description="Glycoside hydrolase 35 catalytic" evidence="2">
    <location>
        <begin position="3"/>
        <end position="267"/>
    </location>
</feature>
<dbReference type="Gene3D" id="3.20.20.80">
    <property type="entry name" value="Glycosidases"/>
    <property type="match status" value="1"/>
</dbReference>
<dbReference type="GO" id="GO:0005975">
    <property type="term" value="P:carbohydrate metabolic process"/>
    <property type="evidence" value="ECO:0007669"/>
    <property type="project" value="InterPro"/>
</dbReference>
<accession>A0AA85KMQ7</accession>
<dbReference type="AlphaFoldDB" id="A0AA85KMQ7"/>
<evidence type="ECO:0000259" key="2">
    <source>
        <dbReference type="Pfam" id="PF01301"/>
    </source>
</evidence>
<evidence type="ECO:0000259" key="3">
    <source>
        <dbReference type="Pfam" id="PF21317"/>
    </source>
</evidence>
<evidence type="ECO:0000313" key="5">
    <source>
        <dbReference type="WBParaSite" id="TREG1_99550.2"/>
    </source>
</evidence>
<dbReference type="Pfam" id="PF01301">
    <property type="entry name" value="Glyco_hydro_35"/>
    <property type="match status" value="1"/>
</dbReference>
<evidence type="ECO:0000256" key="1">
    <source>
        <dbReference type="ARBA" id="ARBA00009809"/>
    </source>
</evidence>
<dbReference type="InterPro" id="IPR031330">
    <property type="entry name" value="Gly_Hdrlase_35_cat"/>
</dbReference>
<dbReference type="Proteomes" id="UP000050795">
    <property type="component" value="Unassembled WGS sequence"/>
</dbReference>
<dbReference type="PRINTS" id="PR00742">
    <property type="entry name" value="GLHYDRLASE35"/>
</dbReference>
<dbReference type="WBParaSite" id="TREG1_99550.2">
    <property type="protein sequence ID" value="TREG1_99550.2"/>
    <property type="gene ID" value="TREG1_99550"/>
</dbReference>
<dbReference type="Pfam" id="PF21317">
    <property type="entry name" value="BetaGal_ABD_1"/>
    <property type="match status" value="1"/>
</dbReference>
<dbReference type="Gene3D" id="2.60.120.260">
    <property type="entry name" value="Galactose-binding domain-like"/>
    <property type="match status" value="2"/>
</dbReference>
<organism evidence="4 5">
    <name type="scientific">Trichobilharzia regenti</name>
    <name type="common">Nasal bird schistosome</name>
    <dbReference type="NCBI Taxonomy" id="157069"/>
    <lineage>
        <taxon>Eukaryota</taxon>
        <taxon>Metazoa</taxon>
        <taxon>Spiralia</taxon>
        <taxon>Lophotrochozoa</taxon>
        <taxon>Platyhelminthes</taxon>
        <taxon>Trematoda</taxon>
        <taxon>Digenea</taxon>
        <taxon>Strigeidida</taxon>
        <taxon>Schistosomatoidea</taxon>
        <taxon>Schistosomatidae</taxon>
        <taxon>Trichobilharzia</taxon>
    </lineage>
</organism>
<sequence length="551" mass="63536">MLNLGINVVYSPIPWNYHCQDYDNCSFEDNRNIEQFLSILSDMNMLAVLKIGPYTEDKIQLGGLPPWLFYLNESMTLRSSDEGFVGEVDRWYSMLLPKLKPFLYENNGPIIMIQIEENYGAYDEYDPQYLLFLRDQVRLHLGESVIISTSDDYWSVLDKQDNLPYDGILMTYFADWKTTSGPIFSKEAFDVLDVLQPNKPWIFSLQIVCDYKENHFCKTDLAKSKVIESLTQLYDWSSRININVCLIFTGITYEFWNDTTNYASNPLDNPTVSDILTGFLSETSSLQEKHEKYEKSDDLSCEKVKLLKLDHLLFSNSEPVASEIPAPMEYFGQYQGFSIYSTDSEHLKSSDVGELKFDGIGGEGFVYTWSETDGYIYHGTIHKYTKSAAINMKTHSPAEILLILVENTGYNTIFDGKHNQLKGLSGSVYFNDNELINWSFLPVKHPFIDMQNMSQPLTETDMNIPGVIYTSFIYIENEEKLTDLFIEYDAFFDGIIYVNDNYVDLIRPTLTREINYTAYIPKTYLHVGNNTISLATVENLNNEQLIVCRKN</sequence>
<evidence type="ECO:0008006" key="6">
    <source>
        <dbReference type="Google" id="ProtNLM"/>
    </source>
</evidence>